<dbReference type="AlphaFoldDB" id="A0A822Y5C2"/>
<accession>A0A822Y5C2</accession>
<dbReference type="SMART" id="SM00848">
    <property type="entry name" value="Inhibitor_I29"/>
    <property type="match status" value="1"/>
</dbReference>
<keyword evidence="3" id="KW-1185">Reference proteome</keyword>
<comment type="caution">
    <text evidence="2">The sequence shown here is derived from an EMBL/GenBank/DDBJ whole genome shotgun (WGS) entry which is preliminary data.</text>
</comment>
<gene>
    <name evidence="2" type="ORF">HUJ06_026272</name>
</gene>
<dbReference type="Pfam" id="PF08246">
    <property type="entry name" value="Inhibitor_I29"/>
    <property type="match status" value="1"/>
</dbReference>
<dbReference type="SUPFAM" id="SSF54001">
    <property type="entry name" value="Cysteine proteinases"/>
    <property type="match status" value="1"/>
</dbReference>
<dbReference type="InterPro" id="IPR038765">
    <property type="entry name" value="Papain-like_cys_pep_sf"/>
</dbReference>
<feature type="domain" description="Cathepsin propeptide inhibitor" evidence="1">
    <location>
        <begin position="69"/>
        <end position="111"/>
    </location>
</feature>
<dbReference type="InterPro" id="IPR013201">
    <property type="entry name" value="Prot_inhib_I29"/>
</dbReference>
<protein>
    <recommendedName>
        <fullName evidence="1">Cathepsin propeptide inhibitor domain-containing protein</fullName>
    </recommendedName>
</protein>
<evidence type="ECO:0000313" key="3">
    <source>
        <dbReference type="Proteomes" id="UP000607653"/>
    </source>
</evidence>
<sequence length="138" mass="15466">MNKIYASAPEKQLWLPLASGNVSVRPYSSSVFGLIQLPPACSKRHPCQCPCGMIMNNGCFAMAVCTAMLLRKEKRFKIFKGNVEFIESFNSIGHSYELSLNKFADLSNEQFTSSRNGYKKSTKSRPSAARSFAYKNFD</sequence>
<name>A0A822Y5C2_NELNU</name>
<organism evidence="2 3">
    <name type="scientific">Nelumbo nucifera</name>
    <name type="common">Sacred lotus</name>
    <dbReference type="NCBI Taxonomy" id="4432"/>
    <lineage>
        <taxon>Eukaryota</taxon>
        <taxon>Viridiplantae</taxon>
        <taxon>Streptophyta</taxon>
        <taxon>Embryophyta</taxon>
        <taxon>Tracheophyta</taxon>
        <taxon>Spermatophyta</taxon>
        <taxon>Magnoliopsida</taxon>
        <taxon>Proteales</taxon>
        <taxon>Nelumbonaceae</taxon>
        <taxon>Nelumbo</taxon>
    </lineage>
</organism>
<evidence type="ECO:0000259" key="1">
    <source>
        <dbReference type="SMART" id="SM00848"/>
    </source>
</evidence>
<dbReference type="Gene3D" id="1.10.287.2250">
    <property type="match status" value="1"/>
</dbReference>
<reference evidence="2 3" key="1">
    <citation type="journal article" date="2020" name="Mol. Biol. Evol.">
        <title>Distinct Expression and Methylation Patterns for Genes with Different Fates following a Single Whole-Genome Duplication in Flowering Plants.</title>
        <authorList>
            <person name="Shi T."/>
            <person name="Rahmani R.S."/>
            <person name="Gugger P.F."/>
            <person name="Wang M."/>
            <person name="Li H."/>
            <person name="Zhang Y."/>
            <person name="Li Z."/>
            <person name="Wang Q."/>
            <person name="Van de Peer Y."/>
            <person name="Marchal K."/>
            <person name="Chen J."/>
        </authorList>
    </citation>
    <scope>NUCLEOTIDE SEQUENCE [LARGE SCALE GENOMIC DNA]</scope>
    <source>
        <tissue evidence="2">Leaf</tissue>
    </source>
</reference>
<dbReference type="Proteomes" id="UP000607653">
    <property type="component" value="Unassembled WGS sequence"/>
</dbReference>
<evidence type="ECO:0000313" key="2">
    <source>
        <dbReference type="EMBL" id="DAD24808.1"/>
    </source>
</evidence>
<dbReference type="EMBL" id="DUZY01000001">
    <property type="protein sequence ID" value="DAD24808.1"/>
    <property type="molecule type" value="Genomic_DNA"/>
</dbReference>
<proteinExistence type="predicted"/>